<evidence type="ECO:0000256" key="4">
    <source>
        <dbReference type="ARBA" id="ARBA00023136"/>
    </source>
</evidence>
<dbReference type="AlphaFoldDB" id="M1ZG31"/>
<feature type="transmembrane region" description="Helical" evidence="5">
    <location>
        <begin position="29"/>
        <end position="50"/>
    </location>
</feature>
<name>M1ZG31_9FIRM</name>
<accession>M1ZG31</accession>
<dbReference type="PANTHER" id="PTHR11785">
    <property type="entry name" value="AMINO ACID TRANSPORTER"/>
    <property type="match status" value="1"/>
</dbReference>
<feature type="transmembrane region" description="Helical" evidence="5">
    <location>
        <begin position="145"/>
        <end position="166"/>
    </location>
</feature>
<dbReference type="GO" id="GO:0016020">
    <property type="term" value="C:membrane"/>
    <property type="evidence" value="ECO:0007669"/>
    <property type="project" value="UniProtKB-SubCell"/>
</dbReference>
<evidence type="ECO:0000256" key="2">
    <source>
        <dbReference type="ARBA" id="ARBA00022692"/>
    </source>
</evidence>
<dbReference type="EMBL" id="LT669839">
    <property type="protein sequence ID" value="SHD75741.1"/>
    <property type="molecule type" value="Genomic_DNA"/>
</dbReference>
<proteinExistence type="predicted"/>
<keyword evidence="7" id="KW-1185">Reference proteome</keyword>
<feature type="transmembrane region" description="Helical" evidence="5">
    <location>
        <begin position="250"/>
        <end position="268"/>
    </location>
</feature>
<dbReference type="Gene3D" id="1.20.1740.10">
    <property type="entry name" value="Amino acid/polyamine transporter I"/>
    <property type="match status" value="1"/>
</dbReference>
<reference evidence="6 7" key="1">
    <citation type="submission" date="2016-11" db="EMBL/GenBank/DDBJ databases">
        <authorList>
            <person name="Manzoor S."/>
        </authorList>
    </citation>
    <scope>NUCLEOTIDE SEQUENCE [LARGE SCALE GENOMIC DNA]</scope>
    <source>
        <strain evidence="6">Clostridium ultunense strain Esp</strain>
    </source>
</reference>
<dbReference type="Proteomes" id="UP000245423">
    <property type="component" value="Chromosome 1"/>
</dbReference>
<sequence>MLNRSEQLINTMNSRGSTHSTDSGFKKEISLFGGVSILGGIMVGSGIFYLGSYVLMRTGMSLGLALLSWILGGLVSLLGGICYAELGASDPRAGGMTVYLNKAYSPAVGFLNGFTSWLIGGPGSIAAIAIALPSALTAIIPMGEWTIKFVAIGLIIGLTIINYFGVKFGSKLQNISMIAKLIPIGIIMVLGLLFGEVSPDLSLIPKTADVSFGSIISMVAFAVIASLWAYEGWTNLNTVAEELKNPRKNLPLAIIISIVSITILYTLFNYSIYRVIPFNEIENLIANNEYYLGSYAAESLMGKSGSLLVILGMVVSMFGALNGCILAFPRAYYAMSVEGHFFKSFGKLHPKYKVPYAPLIAQCLISIVLVLFRNLNQLTSLVVFSGMLFNTLGVYAVIIYRKKFPNLKRPYKVAGYPITIILTTLIFIGLMINTFIEDPQTSIIGLAIPAIGILFYLYFSRQNKNEKQILRR</sequence>
<evidence type="ECO:0000256" key="5">
    <source>
        <dbReference type="SAM" id="Phobius"/>
    </source>
</evidence>
<feature type="transmembrane region" description="Helical" evidence="5">
    <location>
        <begin position="210"/>
        <end position="230"/>
    </location>
</feature>
<dbReference type="InterPro" id="IPR002293">
    <property type="entry name" value="AA/rel_permease1"/>
</dbReference>
<dbReference type="Pfam" id="PF13520">
    <property type="entry name" value="AA_permease_2"/>
    <property type="match status" value="1"/>
</dbReference>
<feature type="transmembrane region" description="Helical" evidence="5">
    <location>
        <begin position="178"/>
        <end position="198"/>
    </location>
</feature>
<feature type="transmembrane region" description="Helical" evidence="5">
    <location>
        <begin position="378"/>
        <end position="401"/>
    </location>
</feature>
<feature type="transmembrane region" description="Helical" evidence="5">
    <location>
        <begin position="107"/>
        <end position="133"/>
    </location>
</feature>
<dbReference type="HOGENOM" id="CLU_007946_3_4_9"/>
<keyword evidence="3 5" id="KW-1133">Transmembrane helix</keyword>
<protein>
    <submittedName>
        <fullName evidence="6">Amino acid permease-associated region</fullName>
    </submittedName>
</protein>
<keyword evidence="4 5" id="KW-0472">Membrane</keyword>
<keyword evidence="2 5" id="KW-0812">Transmembrane</keyword>
<dbReference type="PANTHER" id="PTHR11785:SF512">
    <property type="entry name" value="SOBREMESA, ISOFORM B"/>
    <property type="match status" value="1"/>
</dbReference>
<feature type="transmembrane region" description="Helical" evidence="5">
    <location>
        <begin position="413"/>
        <end position="436"/>
    </location>
</feature>
<organism evidence="6 7">
    <name type="scientific">[Clostridium] ultunense Esp</name>
    <dbReference type="NCBI Taxonomy" id="1288971"/>
    <lineage>
        <taxon>Bacteria</taxon>
        <taxon>Bacillati</taxon>
        <taxon>Bacillota</taxon>
        <taxon>Tissierellia</taxon>
        <taxon>Tissierellales</taxon>
        <taxon>Tepidimicrobiaceae</taxon>
        <taxon>Schnuerera</taxon>
    </lineage>
</organism>
<evidence type="ECO:0000313" key="6">
    <source>
        <dbReference type="EMBL" id="SHD75741.1"/>
    </source>
</evidence>
<dbReference type="RefSeq" id="WP_005587438.1">
    <property type="nucleotide sequence ID" value="NZ_LT669839.1"/>
</dbReference>
<dbReference type="InterPro" id="IPR050598">
    <property type="entry name" value="AminoAcid_Transporter"/>
</dbReference>
<dbReference type="GO" id="GO:0015179">
    <property type="term" value="F:L-amino acid transmembrane transporter activity"/>
    <property type="evidence" value="ECO:0007669"/>
    <property type="project" value="TreeGrafter"/>
</dbReference>
<feature type="transmembrane region" description="Helical" evidence="5">
    <location>
        <begin position="354"/>
        <end position="372"/>
    </location>
</feature>
<dbReference type="PIRSF" id="PIRSF006060">
    <property type="entry name" value="AA_transporter"/>
    <property type="match status" value="1"/>
</dbReference>
<feature type="transmembrane region" description="Helical" evidence="5">
    <location>
        <begin position="442"/>
        <end position="459"/>
    </location>
</feature>
<evidence type="ECO:0000256" key="3">
    <source>
        <dbReference type="ARBA" id="ARBA00022989"/>
    </source>
</evidence>
<feature type="transmembrane region" description="Helical" evidence="5">
    <location>
        <begin position="307"/>
        <end position="333"/>
    </location>
</feature>
<evidence type="ECO:0000313" key="7">
    <source>
        <dbReference type="Proteomes" id="UP000245423"/>
    </source>
</evidence>
<evidence type="ECO:0000256" key="1">
    <source>
        <dbReference type="ARBA" id="ARBA00004141"/>
    </source>
</evidence>
<feature type="transmembrane region" description="Helical" evidence="5">
    <location>
        <begin position="62"/>
        <end position="86"/>
    </location>
</feature>
<comment type="subcellular location">
    <subcellularLocation>
        <location evidence="1">Membrane</location>
        <topology evidence="1">Multi-pass membrane protein</topology>
    </subcellularLocation>
</comment>
<gene>
    <name evidence="6" type="ORF">CUESP1_0350</name>
</gene>